<dbReference type="PANTHER" id="PTHR43586">
    <property type="entry name" value="CYSTEINE DESULFURASE"/>
    <property type="match status" value="1"/>
</dbReference>
<name>A0ABW1SER6_9PROT</name>
<dbReference type="CDD" id="cd06453">
    <property type="entry name" value="SufS_like"/>
    <property type="match status" value="1"/>
</dbReference>
<evidence type="ECO:0000256" key="10">
    <source>
        <dbReference type="RuleBase" id="RU004504"/>
    </source>
</evidence>
<dbReference type="InterPro" id="IPR010970">
    <property type="entry name" value="Cys_dSase_SufS"/>
</dbReference>
<comment type="function">
    <text evidence="2 11">Catalyzes the removal of elemental sulfur and selenium atoms from L-cysteine, L-cystine, L-selenocysteine, and L-selenocystine to produce L-alanine.</text>
</comment>
<accession>A0ABW1SER6</accession>
<comment type="function">
    <text evidence="3">Catalyzes the removal of elemental sulfur atoms from cysteine to produce alanine. Seems to participate in the biosynthesis of the nitrogenase metalloclusters by providing the inorganic sulfur required for the Fe-S core formation.</text>
</comment>
<dbReference type="Proteomes" id="UP001596303">
    <property type="component" value="Unassembled WGS sequence"/>
</dbReference>
<comment type="cofactor">
    <cofactor evidence="1 10">
        <name>pyridoxal 5'-phosphate</name>
        <dbReference type="ChEBI" id="CHEBI:597326"/>
    </cofactor>
</comment>
<evidence type="ECO:0000259" key="12">
    <source>
        <dbReference type="Pfam" id="PF00266"/>
    </source>
</evidence>
<dbReference type="Gene3D" id="3.40.640.10">
    <property type="entry name" value="Type I PLP-dependent aspartate aminotransferase-like (Major domain)"/>
    <property type="match status" value="1"/>
</dbReference>
<dbReference type="SUPFAM" id="SSF53383">
    <property type="entry name" value="PLP-dependent transferases"/>
    <property type="match status" value="1"/>
</dbReference>
<dbReference type="InterPro" id="IPR020578">
    <property type="entry name" value="Aminotrans_V_PyrdxlP_BS"/>
</dbReference>
<dbReference type="InterPro" id="IPR015424">
    <property type="entry name" value="PyrdxlP-dep_Trfase"/>
</dbReference>
<dbReference type="PANTHER" id="PTHR43586:SF8">
    <property type="entry name" value="CYSTEINE DESULFURASE 1, CHLOROPLASTIC"/>
    <property type="match status" value="1"/>
</dbReference>
<dbReference type="PROSITE" id="PS00595">
    <property type="entry name" value="AA_TRANSFER_CLASS_5"/>
    <property type="match status" value="1"/>
</dbReference>
<evidence type="ECO:0000256" key="6">
    <source>
        <dbReference type="ARBA" id="ARBA00013558"/>
    </source>
</evidence>
<evidence type="ECO:0000256" key="4">
    <source>
        <dbReference type="ARBA" id="ARBA00010447"/>
    </source>
</evidence>
<evidence type="ECO:0000256" key="11">
    <source>
        <dbReference type="RuleBase" id="RU004506"/>
    </source>
</evidence>
<gene>
    <name evidence="13" type="ORF">ACFQDM_18275</name>
</gene>
<dbReference type="EMBL" id="JBHSSW010000066">
    <property type="protein sequence ID" value="MFC6200024.1"/>
    <property type="molecule type" value="Genomic_DNA"/>
</dbReference>
<evidence type="ECO:0000256" key="1">
    <source>
        <dbReference type="ARBA" id="ARBA00001933"/>
    </source>
</evidence>
<dbReference type="InterPro" id="IPR015421">
    <property type="entry name" value="PyrdxlP-dep_Trfase_major"/>
</dbReference>
<dbReference type="Pfam" id="PF00266">
    <property type="entry name" value="Aminotran_5"/>
    <property type="match status" value="1"/>
</dbReference>
<organism evidence="13 14">
    <name type="scientific">Ponticaulis profundi</name>
    <dbReference type="NCBI Taxonomy" id="2665222"/>
    <lineage>
        <taxon>Bacteria</taxon>
        <taxon>Pseudomonadati</taxon>
        <taxon>Pseudomonadota</taxon>
        <taxon>Alphaproteobacteria</taxon>
        <taxon>Hyphomonadales</taxon>
        <taxon>Hyphomonadaceae</taxon>
        <taxon>Ponticaulis</taxon>
    </lineage>
</organism>
<evidence type="ECO:0000256" key="2">
    <source>
        <dbReference type="ARBA" id="ARBA00002824"/>
    </source>
</evidence>
<dbReference type="InterPro" id="IPR015422">
    <property type="entry name" value="PyrdxlP-dep_Trfase_small"/>
</dbReference>
<keyword evidence="7 11" id="KW-0808">Transferase</keyword>
<comment type="similarity">
    <text evidence="4 11">Belongs to the class-V pyridoxal-phosphate-dependent aminotransferase family. Csd subfamily.</text>
</comment>
<evidence type="ECO:0000313" key="14">
    <source>
        <dbReference type="Proteomes" id="UP001596303"/>
    </source>
</evidence>
<feature type="domain" description="Aminotransferase class V" evidence="12">
    <location>
        <begin position="27"/>
        <end position="395"/>
    </location>
</feature>
<evidence type="ECO:0000256" key="8">
    <source>
        <dbReference type="ARBA" id="ARBA00022898"/>
    </source>
</evidence>
<keyword evidence="14" id="KW-1185">Reference proteome</keyword>
<evidence type="ECO:0000256" key="3">
    <source>
        <dbReference type="ARBA" id="ARBA00003120"/>
    </source>
</evidence>
<dbReference type="EC" id="2.8.1.7" evidence="5 11"/>
<keyword evidence="13" id="KW-0032">Aminotransferase</keyword>
<sequence>MTAVLDVEAIRGQFPILSREVNGKPLVYLDSAASAQKPEAVIDAFSGQMRTAYANVHRGLHTLANETTSAMEDAREKVRAFVNASSADEIVFTKGATEGINLVANGFADDIKPGDEIVLSVMEHHSNIVPWHFLRERHGAVLKWVDLNEDGSLDMEAFDAALSARTRIVAITHMSNVLGSRTDAKAICQKARQVGAKVLLDGCQAAVHMAVDVQDLDCDFYVFSGHKLYGPTGVGVLYGKAASLRSLRPYQGGGEMIEKVTQSEITYNDIPHKFEAGTPAILEAIALGAAIDWISGFDRTAIAAHERELYDMALDGLKGVNALKVHGLTEDTGAILTFSVDGMHPHDIAQILDKYGVAIRAGHHCAQPLMSHLGVTATARASFGVYNTPGDVEAFLEALSKAMRMLG</sequence>
<dbReference type="PIRSF" id="PIRSF005572">
    <property type="entry name" value="NifS"/>
    <property type="match status" value="1"/>
</dbReference>
<dbReference type="NCBIfam" id="TIGR01979">
    <property type="entry name" value="sufS"/>
    <property type="match status" value="1"/>
</dbReference>
<proteinExistence type="inferred from homology"/>
<dbReference type="Gene3D" id="3.90.1150.10">
    <property type="entry name" value="Aspartate Aminotransferase, domain 1"/>
    <property type="match status" value="1"/>
</dbReference>
<evidence type="ECO:0000256" key="9">
    <source>
        <dbReference type="ARBA" id="ARBA00050776"/>
    </source>
</evidence>
<protein>
    <recommendedName>
        <fullName evidence="6 11">Cysteine desulfurase</fullName>
        <ecNumber evidence="5 11">2.8.1.7</ecNumber>
    </recommendedName>
</protein>
<dbReference type="RefSeq" id="WP_377381835.1">
    <property type="nucleotide sequence ID" value="NZ_JBHSSW010000066.1"/>
</dbReference>
<comment type="caution">
    <text evidence="13">The sequence shown here is derived from an EMBL/GenBank/DDBJ whole genome shotgun (WGS) entry which is preliminary data.</text>
</comment>
<comment type="catalytic activity">
    <reaction evidence="9 11">
        <text>(sulfur carrier)-H + L-cysteine = (sulfur carrier)-SH + L-alanine</text>
        <dbReference type="Rhea" id="RHEA:43892"/>
        <dbReference type="Rhea" id="RHEA-COMP:14737"/>
        <dbReference type="Rhea" id="RHEA-COMP:14739"/>
        <dbReference type="ChEBI" id="CHEBI:29917"/>
        <dbReference type="ChEBI" id="CHEBI:35235"/>
        <dbReference type="ChEBI" id="CHEBI:57972"/>
        <dbReference type="ChEBI" id="CHEBI:64428"/>
        <dbReference type="EC" id="2.8.1.7"/>
    </reaction>
</comment>
<evidence type="ECO:0000256" key="7">
    <source>
        <dbReference type="ARBA" id="ARBA00022679"/>
    </source>
</evidence>
<evidence type="ECO:0000313" key="13">
    <source>
        <dbReference type="EMBL" id="MFC6200024.1"/>
    </source>
</evidence>
<dbReference type="InterPro" id="IPR000192">
    <property type="entry name" value="Aminotrans_V_dom"/>
</dbReference>
<reference evidence="14" key="1">
    <citation type="journal article" date="2019" name="Int. J. Syst. Evol. Microbiol.">
        <title>The Global Catalogue of Microorganisms (GCM) 10K type strain sequencing project: providing services to taxonomists for standard genome sequencing and annotation.</title>
        <authorList>
            <consortium name="The Broad Institute Genomics Platform"/>
            <consortium name="The Broad Institute Genome Sequencing Center for Infectious Disease"/>
            <person name="Wu L."/>
            <person name="Ma J."/>
        </authorList>
    </citation>
    <scope>NUCLEOTIDE SEQUENCE [LARGE SCALE GENOMIC DNA]</scope>
    <source>
        <strain evidence="14">CGMCC-1.15741</strain>
    </source>
</reference>
<dbReference type="GO" id="GO:0008483">
    <property type="term" value="F:transaminase activity"/>
    <property type="evidence" value="ECO:0007669"/>
    <property type="project" value="UniProtKB-KW"/>
</dbReference>
<keyword evidence="8 11" id="KW-0663">Pyridoxal phosphate</keyword>
<evidence type="ECO:0000256" key="5">
    <source>
        <dbReference type="ARBA" id="ARBA00012239"/>
    </source>
</evidence>
<dbReference type="InterPro" id="IPR016454">
    <property type="entry name" value="Cysteine_dSase"/>
</dbReference>